<feature type="domain" description="HTH cro/C1-type" evidence="1">
    <location>
        <begin position="4"/>
        <end position="58"/>
    </location>
</feature>
<evidence type="ECO:0000313" key="2">
    <source>
        <dbReference type="EMBL" id="CUP19690.1"/>
    </source>
</evidence>
<dbReference type="PROSITE" id="PS50943">
    <property type="entry name" value="HTH_CROC1"/>
    <property type="match status" value="1"/>
</dbReference>
<evidence type="ECO:0000313" key="3">
    <source>
        <dbReference type="Proteomes" id="UP000095419"/>
    </source>
</evidence>
<dbReference type="AlphaFoldDB" id="A0A174LDN0"/>
<dbReference type="SUPFAM" id="SSF47413">
    <property type="entry name" value="lambda repressor-like DNA-binding domains"/>
    <property type="match status" value="1"/>
</dbReference>
<dbReference type="CDD" id="cd00093">
    <property type="entry name" value="HTH_XRE"/>
    <property type="match status" value="1"/>
</dbReference>
<keyword evidence="2" id="KW-0238">DNA-binding</keyword>
<dbReference type="EMBL" id="CYZF01000010">
    <property type="protein sequence ID" value="CUP19690.1"/>
    <property type="molecule type" value="Genomic_DNA"/>
</dbReference>
<dbReference type="GO" id="GO:0003677">
    <property type="term" value="F:DNA binding"/>
    <property type="evidence" value="ECO:0007669"/>
    <property type="project" value="UniProtKB-KW"/>
</dbReference>
<protein>
    <submittedName>
        <fullName evidence="2">Putative DNA-binding protein</fullName>
    </submittedName>
</protein>
<dbReference type="RefSeq" id="WP_057089349.1">
    <property type="nucleotide sequence ID" value="NZ_CYZF01000010.1"/>
</dbReference>
<dbReference type="InterPro" id="IPR010982">
    <property type="entry name" value="Lambda_DNA-bd_dom_sf"/>
</dbReference>
<sequence length="71" mass="8315">MNKIKEILEKKGVKQVWLAEQLGKSFNVVNAYVHNRRQPSLETLYRIASILDVDINQLLCSKEELKKEMNK</sequence>
<gene>
    <name evidence="2" type="ORF">ERS417307_03236</name>
</gene>
<dbReference type="Gene3D" id="1.10.260.40">
    <property type="entry name" value="lambda repressor-like DNA-binding domains"/>
    <property type="match status" value="1"/>
</dbReference>
<dbReference type="InterPro" id="IPR001387">
    <property type="entry name" value="Cro/C1-type_HTH"/>
</dbReference>
<proteinExistence type="predicted"/>
<dbReference type="SMART" id="SM00530">
    <property type="entry name" value="HTH_XRE"/>
    <property type="match status" value="1"/>
</dbReference>
<dbReference type="Pfam" id="PF01381">
    <property type="entry name" value="HTH_3"/>
    <property type="match status" value="1"/>
</dbReference>
<reference evidence="2 3" key="1">
    <citation type="submission" date="2015-09" db="EMBL/GenBank/DDBJ databases">
        <authorList>
            <consortium name="Pathogen Informatics"/>
        </authorList>
    </citation>
    <scope>NUCLEOTIDE SEQUENCE [LARGE SCALE GENOMIC DNA]</scope>
    <source>
        <strain evidence="2 3">2789STDY5608791</strain>
    </source>
</reference>
<name>A0A174LDN0_BACUN</name>
<evidence type="ECO:0000259" key="1">
    <source>
        <dbReference type="PROSITE" id="PS50943"/>
    </source>
</evidence>
<accession>A0A174LDN0</accession>
<organism evidence="2 3">
    <name type="scientific">Bacteroides uniformis</name>
    <dbReference type="NCBI Taxonomy" id="820"/>
    <lineage>
        <taxon>Bacteria</taxon>
        <taxon>Pseudomonadati</taxon>
        <taxon>Bacteroidota</taxon>
        <taxon>Bacteroidia</taxon>
        <taxon>Bacteroidales</taxon>
        <taxon>Bacteroidaceae</taxon>
        <taxon>Bacteroides</taxon>
    </lineage>
</organism>
<dbReference type="Proteomes" id="UP000095419">
    <property type="component" value="Unassembled WGS sequence"/>
</dbReference>